<dbReference type="SUPFAM" id="SSF47473">
    <property type="entry name" value="EF-hand"/>
    <property type="match status" value="1"/>
</dbReference>
<dbReference type="InterPro" id="IPR003280">
    <property type="entry name" value="2pore_dom_K_chnl"/>
</dbReference>
<feature type="domain" description="EF-hand" evidence="10">
    <location>
        <begin position="205"/>
        <end position="240"/>
    </location>
</feature>
<keyword evidence="8" id="KW-0407">Ion channel</keyword>
<feature type="signal peptide" evidence="9">
    <location>
        <begin position="1"/>
        <end position="19"/>
    </location>
</feature>
<accession>A0AB34J7H2</accession>
<dbReference type="PANTHER" id="PTHR11003:SF291">
    <property type="entry name" value="IP11374P"/>
    <property type="match status" value="1"/>
</dbReference>
<sequence length="384" mass="42387">MIFFGVVVVFTQIANLVASFTTPLTDRARDVLERWFPAHGVDVDNNGEIDFQIPRHPIIYYTKNLLPSFALETVVILFCAGIFTTLEDWDFGTAVYHCIITATTVGYGDISIETEGGRVWACVQIVLSVGLLGEIISSSSSLHDKRVRIFKRNAALTRELDSALLDDLMRRAIAIRPKMLRDGQGLSEMEFVLCMCVELELLTPDELAPFIKRFRALDVDGTGRLGKEDIEAALAMSREQKEHRRSQQFMPPRVWPAPHVTEASSARAIEARMKCDGASRAALDLMDLAGKAARAAAVAAGAKVDAAEAAEKDARERLCASLKQFIPEDTFTAAAEMEEREEAPAAPHSHRYSNKVGFLPLEVEKGKAKVDVNNSAGYRDRVDS</sequence>
<evidence type="ECO:0000256" key="7">
    <source>
        <dbReference type="ARBA" id="ARBA00023136"/>
    </source>
</evidence>
<evidence type="ECO:0000256" key="6">
    <source>
        <dbReference type="ARBA" id="ARBA00023065"/>
    </source>
</evidence>
<dbReference type="GO" id="GO:0030322">
    <property type="term" value="P:stabilization of membrane potential"/>
    <property type="evidence" value="ECO:0007669"/>
    <property type="project" value="TreeGrafter"/>
</dbReference>
<keyword evidence="7" id="KW-0472">Membrane</keyword>
<feature type="chain" id="PRO_5044225272" description="EF-hand domain-containing protein" evidence="9">
    <location>
        <begin position="20"/>
        <end position="384"/>
    </location>
</feature>
<dbReference type="SUPFAM" id="SSF81324">
    <property type="entry name" value="Voltage-gated potassium channels"/>
    <property type="match status" value="1"/>
</dbReference>
<dbReference type="InterPro" id="IPR002048">
    <property type="entry name" value="EF_hand_dom"/>
</dbReference>
<dbReference type="GO" id="GO:0005509">
    <property type="term" value="F:calcium ion binding"/>
    <property type="evidence" value="ECO:0007669"/>
    <property type="project" value="InterPro"/>
</dbReference>
<evidence type="ECO:0000256" key="8">
    <source>
        <dbReference type="ARBA" id="ARBA00023303"/>
    </source>
</evidence>
<keyword evidence="3" id="KW-0812">Transmembrane</keyword>
<gene>
    <name evidence="11" type="ORF">AB1Y20_004202</name>
</gene>
<name>A0AB34J7H2_PRYPA</name>
<keyword evidence="9" id="KW-0732">Signal</keyword>
<dbReference type="Proteomes" id="UP001515480">
    <property type="component" value="Unassembled WGS sequence"/>
</dbReference>
<reference evidence="11 12" key="1">
    <citation type="journal article" date="2024" name="Science">
        <title>Giant polyketide synthase enzymes in the biosynthesis of giant marine polyether toxins.</title>
        <authorList>
            <person name="Fallon T.R."/>
            <person name="Shende V.V."/>
            <person name="Wierzbicki I.H."/>
            <person name="Pendleton A.L."/>
            <person name="Watervoot N.F."/>
            <person name="Auber R.P."/>
            <person name="Gonzalez D.J."/>
            <person name="Wisecaver J.H."/>
            <person name="Moore B.S."/>
        </authorList>
    </citation>
    <scope>NUCLEOTIDE SEQUENCE [LARGE SCALE GENOMIC DNA]</scope>
    <source>
        <strain evidence="11 12">12B1</strain>
    </source>
</reference>
<proteinExistence type="predicted"/>
<keyword evidence="5" id="KW-1133">Transmembrane helix</keyword>
<dbReference type="GO" id="GO:0022841">
    <property type="term" value="F:potassium ion leak channel activity"/>
    <property type="evidence" value="ECO:0007669"/>
    <property type="project" value="TreeGrafter"/>
</dbReference>
<keyword evidence="12" id="KW-1185">Reference proteome</keyword>
<dbReference type="InterPro" id="IPR018247">
    <property type="entry name" value="EF_Hand_1_Ca_BS"/>
</dbReference>
<evidence type="ECO:0000259" key="10">
    <source>
        <dbReference type="PROSITE" id="PS50222"/>
    </source>
</evidence>
<evidence type="ECO:0000313" key="12">
    <source>
        <dbReference type="Proteomes" id="UP001515480"/>
    </source>
</evidence>
<keyword evidence="2" id="KW-0813">Transport</keyword>
<dbReference type="PROSITE" id="PS50222">
    <property type="entry name" value="EF_HAND_2"/>
    <property type="match status" value="1"/>
</dbReference>
<dbReference type="GO" id="GO:0005737">
    <property type="term" value="C:cytoplasm"/>
    <property type="evidence" value="ECO:0007669"/>
    <property type="project" value="UniProtKB-ARBA"/>
</dbReference>
<keyword evidence="6" id="KW-0406">Ion transport</keyword>
<comment type="caution">
    <text evidence="11">The sequence shown here is derived from an EMBL/GenBank/DDBJ whole genome shotgun (WGS) entry which is preliminary data.</text>
</comment>
<dbReference type="PROSITE" id="PS00018">
    <property type="entry name" value="EF_HAND_1"/>
    <property type="match status" value="1"/>
</dbReference>
<evidence type="ECO:0000256" key="4">
    <source>
        <dbReference type="ARBA" id="ARBA00022837"/>
    </source>
</evidence>
<evidence type="ECO:0000256" key="5">
    <source>
        <dbReference type="ARBA" id="ARBA00022989"/>
    </source>
</evidence>
<dbReference type="GO" id="GO:0015271">
    <property type="term" value="F:outward rectifier potassium channel activity"/>
    <property type="evidence" value="ECO:0007669"/>
    <property type="project" value="TreeGrafter"/>
</dbReference>
<keyword evidence="4" id="KW-0106">Calcium</keyword>
<dbReference type="Gene3D" id="1.10.287.70">
    <property type="match status" value="1"/>
</dbReference>
<evidence type="ECO:0000313" key="11">
    <source>
        <dbReference type="EMBL" id="KAL1515141.1"/>
    </source>
</evidence>
<dbReference type="AlphaFoldDB" id="A0AB34J7H2"/>
<dbReference type="EMBL" id="JBGBPQ010000012">
    <property type="protein sequence ID" value="KAL1515141.1"/>
    <property type="molecule type" value="Genomic_DNA"/>
</dbReference>
<evidence type="ECO:0000256" key="9">
    <source>
        <dbReference type="SAM" id="SignalP"/>
    </source>
</evidence>
<evidence type="ECO:0000256" key="2">
    <source>
        <dbReference type="ARBA" id="ARBA00022448"/>
    </source>
</evidence>
<dbReference type="GO" id="GO:0005886">
    <property type="term" value="C:plasma membrane"/>
    <property type="evidence" value="ECO:0007669"/>
    <property type="project" value="TreeGrafter"/>
</dbReference>
<evidence type="ECO:0000256" key="3">
    <source>
        <dbReference type="ARBA" id="ARBA00022692"/>
    </source>
</evidence>
<dbReference type="InterPro" id="IPR011992">
    <property type="entry name" value="EF-hand-dom_pair"/>
</dbReference>
<dbReference type="InterPro" id="IPR013099">
    <property type="entry name" value="K_chnl_dom"/>
</dbReference>
<dbReference type="PANTHER" id="PTHR11003">
    <property type="entry name" value="POTASSIUM CHANNEL, SUBFAMILY K"/>
    <property type="match status" value="1"/>
</dbReference>
<evidence type="ECO:0000256" key="1">
    <source>
        <dbReference type="ARBA" id="ARBA00004141"/>
    </source>
</evidence>
<comment type="subcellular location">
    <subcellularLocation>
        <location evidence="1">Membrane</location>
        <topology evidence="1">Multi-pass membrane protein</topology>
    </subcellularLocation>
</comment>
<dbReference type="Pfam" id="PF07885">
    <property type="entry name" value="Ion_trans_2"/>
    <property type="match status" value="1"/>
</dbReference>
<organism evidence="11 12">
    <name type="scientific">Prymnesium parvum</name>
    <name type="common">Toxic golden alga</name>
    <dbReference type="NCBI Taxonomy" id="97485"/>
    <lineage>
        <taxon>Eukaryota</taxon>
        <taxon>Haptista</taxon>
        <taxon>Haptophyta</taxon>
        <taxon>Prymnesiophyceae</taxon>
        <taxon>Prymnesiales</taxon>
        <taxon>Prymnesiaceae</taxon>
        <taxon>Prymnesium</taxon>
    </lineage>
</organism>
<protein>
    <recommendedName>
        <fullName evidence="10">EF-hand domain-containing protein</fullName>
    </recommendedName>
</protein>